<dbReference type="RefSeq" id="WP_345554119.1">
    <property type="nucleotide sequence ID" value="NZ_BAAAZA010000050.1"/>
</dbReference>
<accession>A0ABP7LMP2</accession>
<dbReference type="Gene3D" id="2.60.60.30">
    <property type="entry name" value="sav2460 like domains"/>
    <property type="match status" value="1"/>
</dbReference>
<reference evidence="3" key="1">
    <citation type="journal article" date="2019" name="Int. J. Syst. Evol. Microbiol.">
        <title>The Global Catalogue of Microorganisms (GCM) 10K type strain sequencing project: providing services to taxonomists for standard genome sequencing and annotation.</title>
        <authorList>
            <consortium name="The Broad Institute Genomics Platform"/>
            <consortium name="The Broad Institute Genome Sequencing Center for Infectious Disease"/>
            <person name="Wu L."/>
            <person name="Ma J."/>
        </authorList>
    </citation>
    <scope>NUCLEOTIDE SEQUENCE [LARGE SCALE GENOMIC DNA]</scope>
    <source>
        <strain evidence="3">JCM 16578</strain>
    </source>
</reference>
<name>A0ABP7LMP2_9ACTN</name>
<proteinExistence type="predicted"/>
<sequence>MIAINMDVDTGLTCGALTHAALYMDCATGAAWTFKPPADPDIRAIVIAELYRHTTNGLPIWKLRAIGQGWADGLDGLARAHGVNVE</sequence>
<organism evidence="2 3">
    <name type="scientific">Streptomyces lannensis</name>
    <dbReference type="NCBI Taxonomy" id="766498"/>
    <lineage>
        <taxon>Bacteria</taxon>
        <taxon>Bacillati</taxon>
        <taxon>Actinomycetota</taxon>
        <taxon>Actinomycetes</taxon>
        <taxon>Kitasatosporales</taxon>
        <taxon>Streptomycetaceae</taxon>
        <taxon>Streptomyces</taxon>
    </lineage>
</organism>
<dbReference type="Pfam" id="PF02342">
    <property type="entry name" value="TerD"/>
    <property type="match status" value="1"/>
</dbReference>
<gene>
    <name evidence="2" type="ORF">GCM10022207_84460</name>
</gene>
<evidence type="ECO:0000313" key="2">
    <source>
        <dbReference type="EMBL" id="GAA3902477.1"/>
    </source>
</evidence>
<feature type="domain" description="TerD" evidence="1">
    <location>
        <begin position="42"/>
        <end position="80"/>
    </location>
</feature>
<evidence type="ECO:0000313" key="3">
    <source>
        <dbReference type="Proteomes" id="UP001501563"/>
    </source>
</evidence>
<comment type="caution">
    <text evidence="2">The sequence shown here is derived from an EMBL/GenBank/DDBJ whole genome shotgun (WGS) entry which is preliminary data.</text>
</comment>
<protein>
    <recommendedName>
        <fullName evidence="1">TerD domain-containing protein</fullName>
    </recommendedName>
</protein>
<keyword evidence="3" id="KW-1185">Reference proteome</keyword>
<dbReference type="EMBL" id="BAAAZA010000050">
    <property type="protein sequence ID" value="GAA3902477.1"/>
    <property type="molecule type" value="Genomic_DNA"/>
</dbReference>
<dbReference type="InterPro" id="IPR003325">
    <property type="entry name" value="TerD"/>
</dbReference>
<dbReference type="Proteomes" id="UP001501563">
    <property type="component" value="Unassembled WGS sequence"/>
</dbReference>
<evidence type="ECO:0000259" key="1">
    <source>
        <dbReference type="Pfam" id="PF02342"/>
    </source>
</evidence>